<evidence type="ECO:0008006" key="9">
    <source>
        <dbReference type="Google" id="ProtNLM"/>
    </source>
</evidence>
<feature type="transmembrane region" description="Helical" evidence="6">
    <location>
        <begin position="372"/>
        <end position="394"/>
    </location>
</feature>
<organism evidence="7 8">
    <name type="scientific">Hypholoma sublateritium (strain FD-334 SS-4)</name>
    <dbReference type="NCBI Taxonomy" id="945553"/>
    <lineage>
        <taxon>Eukaryota</taxon>
        <taxon>Fungi</taxon>
        <taxon>Dikarya</taxon>
        <taxon>Basidiomycota</taxon>
        <taxon>Agaricomycotina</taxon>
        <taxon>Agaricomycetes</taxon>
        <taxon>Agaricomycetidae</taxon>
        <taxon>Agaricales</taxon>
        <taxon>Agaricineae</taxon>
        <taxon>Strophariaceae</taxon>
        <taxon>Hypholoma</taxon>
    </lineage>
</organism>
<feature type="transmembrane region" description="Helical" evidence="6">
    <location>
        <begin position="440"/>
        <end position="459"/>
    </location>
</feature>
<feature type="transmembrane region" description="Helical" evidence="6">
    <location>
        <begin position="97"/>
        <end position="117"/>
    </location>
</feature>
<evidence type="ECO:0000313" key="7">
    <source>
        <dbReference type="EMBL" id="KJA29985.1"/>
    </source>
</evidence>
<dbReference type="STRING" id="945553.A0A0D2QEF6"/>
<name>A0A0D2QEF6_HYPSF</name>
<keyword evidence="3 6" id="KW-0812">Transmembrane</keyword>
<dbReference type="OMA" id="MNGLTQV"/>
<dbReference type="InterPro" id="IPR011701">
    <property type="entry name" value="MFS"/>
</dbReference>
<keyword evidence="4 6" id="KW-1133">Transmembrane helix</keyword>
<keyword evidence="5 6" id="KW-0472">Membrane</keyword>
<proteinExistence type="predicted"/>
<feature type="transmembrane region" description="Helical" evidence="6">
    <location>
        <begin position="182"/>
        <end position="201"/>
    </location>
</feature>
<feature type="transmembrane region" description="Helical" evidence="6">
    <location>
        <begin position="317"/>
        <end position="338"/>
    </location>
</feature>
<evidence type="ECO:0000256" key="4">
    <source>
        <dbReference type="ARBA" id="ARBA00022989"/>
    </source>
</evidence>
<dbReference type="OrthoDB" id="6730379at2759"/>
<evidence type="ECO:0000256" key="5">
    <source>
        <dbReference type="ARBA" id="ARBA00023136"/>
    </source>
</evidence>
<dbReference type="AlphaFoldDB" id="A0A0D2QEF6"/>
<feature type="transmembrane region" description="Helical" evidence="6">
    <location>
        <begin position="344"/>
        <end position="365"/>
    </location>
</feature>
<comment type="subcellular location">
    <subcellularLocation>
        <location evidence="1">Membrane</location>
        <topology evidence="1">Multi-pass membrane protein</topology>
    </subcellularLocation>
</comment>
<evidence type="ECO:0000313" key="8">
    <source>
        <dbReference type="Proteomes" id="UP000054270"/>
    </source>
</evidence>
<dbReference type="Proteomes" id="UP000054270">
    <property type="component" value="Unassembled WGS sequence"/>
</dbReference>
<dbReference type="SUPFAM" id="SSF103473">
    <property type="entry name" value="MFS general substrate transporter"/>
    <property type="match status" value="1"/>
</dbReference>
<evidence type="ECO:0000256" key="6">
    <source>
        <dbReference type="SAM" id="Phobius"/>
    </source>
</evidence>
<gene>
    <name evidence="7" type="ORF">HYPSUDRAFT_125950</name>
</gene>
<keyword evidence="8" id="KW-1185">Reference proteome</keyword>
<dbReference type="Gene3D" id="1.20.1250.20">
    <property type="entry name" value="MFS general substrate transporter like domains"/>
    <property type="match status" value="2"/>
</dbReference>
<keyword evidence="2" id="KW-0813">Transport</keyword>
<evidence type="ECO:0000256" key="2">
    <source>
        <dbReference type="ARBA" id="ARBA00022448"/>
    </source>
</evidence>
<dbReference type="PANTHER" id="PTHR43791">
    <property type="entry name" value="PERMEASE-RELATED"/>
    <property type="match status" value="1"/>
</dbReference>
<dbReference type="GO" id="GO:0022857">
    <property type="term" value="F:transmembrane transporter activity"/>
    <property type="evidence" value="ECO:0007669"/>
    <property type="project" value="InterPro"/>
</dbReference>
<dbReference type="InterPro" id="IPR036259">
    <property type="entry name" value="MFS_trans_sf"/>
</dbReference>
<feature type="transmembrane region" description="Helical" evidence="6">
    <location>
        <begin position="213"/>
        <end position="233"/>
    </location>
</feature>
<accession>A0A0D2QEF6</accession>
<sequence>MITNIEEQKIDEKRELSAEGSFDEKLSVDLNDGDEALRLIGTERTTQFSEEYNAKLRRKLDWTIPPLCAAVYFTQFLDKTSLNYASIMGLPITGQRYNLVSLSFYLGFLVWEFPTVFISQKTRVAKYLGANIILWGIILMLHSVGTTFGAFFALRFLLAPSLILIISMFYKKNEQAQRIAWFYVMNGITQIFGGFVAYGISFDDGRPLAPYKIIYILLGGLAILVGICVVIWLPDSPVHASFLTKEERIAALERVRDDSGGTENKHLKKYQVIEAVSDVRTWLIVLTTMLSDIPNGGLSNFSNLIIKNFGYTSKQTLILSTPGGAVAAITTLLCGYYSDKKGERMLPIIFAIVPTIVGSAMLIGLNNSGQKGALLFAVYLIGTFGSALSSVYAYNASNTSGHTKKSTINAMTLVSFSVGNIIGTEIFQPKDAPQYIPGKIAIMVLLTVQLGVSYLLRFINIRLNIKKQEKIAVIKAQRGWSDADIQRERERHAFADLTDKENIYFVYTS</sequence>
<dbReference type="EMBL" id="KN817518">
    <property type="protein sequence ID" value="KJA29985.1"/>
    <property type="molecule type" value="Genomic_DNA"/>
</dbReference>
<dbReference type="GO" id="GO:0016020">
    <property type="term" value="C:membrane"/>
    <property type="evidence" value="ECO:0007669"/>
    <property type="project" value="UniProtKB-SubCell"/>
</dbReference>
<dbReference type="Pfam" id="PF07690">
    <property type="entry name" value="MFS_1"/>
    <property type="match status" value="1"/>
</dbReference>
<protein>
    <recommendedName>
        <fullName evidence="9">Major facilitator superfamily (MFS) profile domain-containing protein</fullName>
    </recommendedName>
</protein>
<reference evidence="8" key="1">
    <citation type="submission" date="2014-04" db="EMBL/GenBank/DDBJ databases">
        <title>Evolutionary Origins and Diversification of the Mycorrhizal Mutualists.</title>
        <authorList>
            <consortium name="DOE Joint Genome Institute"/>
            <consortium name="Mycorrhizal Genomics Consortium"/>
            <person name="Kohler A."/>
            <person name="Kuo A."/>
            <person name="Nagy L.G."/>
            <person name="Floudas D."/>
            <person name="Copeland A."/>
            <person name="Barry K.W."/>
            <person name="Cichocki N."/>
            <person name="Veneault-Fourrey C."/>
            <person name="LaButti K."/>
            <person name="Lindquist E.A."/>
            <person name="Lipzen A."/>
            <person name="Lundell T."/>
            <person name="Morin E."/>
            <person name="Murat C."/>
            <person name="Riley R."/>
            <person name="Ohm R."/>
            <person name="Sun H."/>
            <person name="Tunlid A."/>
            <person name="Henrissat B."/>
            <person name="Grigoriev I.V."/>
            <person name="Hibbett D.S."/>
            <person name="Martin F."/>
        </authorList>
    </citation>
    <scope>NUCLEOTIDE SEQUENCE [LARGE SCALE GENOMIC DNA]</scope>
    <source>
        <strain evidence="8">FD-334 SS-4</strain>
    </source>
</reference>
<evidence type="ECO:0000256" key="3">
    <source>
        <dbReference type="ARBA" id="ARBA00022692"/>
    </source>
</evidence>
<dbReference type="PANTHER" id="PTHR43791:SF40">
    <property type="entry name" value="THIAMINE PATHWAY TRANSPORTER THI73"/>
    <property type="match status" value="1"/>
</dbReference>
<evidence type="ECO:0000256" key="1">
    <source>
        <dbReference type="ARBA" id="ARBA00004141"/>
    </source>
</evidence>